<accession>X1H2K1</accession>
<evidence type="ECO:0000256" key="1">
    <source>
        <dbReference type="SAM" id="Phobius"/>
    </source>
</evidence>
<proteinExistence type="predicted"/>
<feature type="non-terminal residue" evidence="2">
    <location>
        <position position="1"/>
    </location>
</feature>
<evidence type="ECO:0008006" key="3">
    <source>
        <dbReference type="Google" id="ProtNLM"/>
    </source>
</evidence>
<dbReference type="AlphaFoldDB" id="X1H2K1"/>
<comment type="caution">
    <text evidence="2">The sequence shown here is derived from an EMBL/GenBank/DDBJ whole genome shotgun (WGS) entry which is preliminary data.</text>
</comment>
<keyword evidence="1" id="KW-1133">Transmembrane helix</keyword>
<name>X1H2K1_9ZZZZ</name>
<organism evidence="2">
    <name type="scientific">marine sediment metagenome</name>
    <dbReference type="NCBI Taxonomy" id="412755"/>
    <lineage>
        <taxon>unclassified sequences</taxon>
        <taxon>metagenomes</taxon>
        <taxon>ecological metagenomes</taxon>
    </lineage>
</organism>
<dbReference type="EMBL" id="BARU01008304">
    <property type="protein sequence ID" value="GAH39478.1"/>
    <property type="molecule type" value="Genomic_DNA"/>
</dbReference>
<feature type="transmembrane region" description="Helical" evidence="1">
    <location>
        <begin position="9"/>
        <end position="32"/>
    </location>
</feature>
<evidence type="ECO:0000313" key="2">
    <source>
        <dbReference type="EMBL" id="GAH39478.1"/>
    </source>
</evidence>
<keyword evidence="1" id="KW-0472">Membrane</keyword>
<feature type="transmembrane region" description="Helical" evidence="1">
    <location>
        <begin position="68"/>
        <end position="89"/>
    </location>
</feature>
<keyword evidence="1" id="KW-0812">Transmembrane</keyword>
<sequence>KMGKNQKGVLLGISAMLFRFVAFIDEVIVAVVHETTGFIPKQKTYADMLSAVNAAGGDIELVLIGIRLLQGVIPALFLLVGVLILWKFFPITQEKLLSNKAKMEELGF</sequence>
<gene>
    <name evidence="2" type="ORF">S03H2_16267</name>
</gene>
<protein>
    <recommendedName>
        <fullName evidence="3">MFS transporter</fullName>
    </recommendedName>
</protein>
<reference evidence="2" key="1">
    <citation type="journal article" date="2014" name="Front. Microbiol.">
        <title>High frequency of phylogenetically diverse reductive dehalogenase-homologous genes in deep subseafloor sedimentary metagenomes.</title>
        <authorList>
            <person name="Kawai M."/>
            <person name="Futagami T."/>
            <person name="Toyoda A."/>
            <person name="Takaki Y."/>
            <person name="Nishi S."/>
            <person name="Hori S."/>
            <person name="Arai W."/>
            <person name="Tsubouchi T."/>
            <person name="Morono Y."/>
            <person name="Uchiyama I."/>
            <person name="Ito T."/>
            <person name="Fujiyama A."/>
            <person name="Inagaki F."/>
            <person name="Takami H."/>
        </authorList>
    </citation>
    <scope>NUCLEOTIDE SEQUENCE</scope>
    <source>
        <strain evidence="2">Expedition CK06-06</strain>
    </source>
</reference>